<evidence type="ECO:0000259" key="3">
    <source>
        <dbReference type="PROSITE" id="PS51677"/>
    </source>
</evidence>
<dbReference type="InterPro" id="IPR002509">
    <property type="entry name" value="NODB_dom"/>
</dbReference>
<protein>
    <submittedName>
        <fullName evidence="4">Polysaccharide deacetylase family protein</fullName>
    </submittedName>
</protein>
<organism evidence="4 5">
    <name type="scientific">Guptibacillus hwajinpoensis</name>
    <dbReference type="NCBI Taxonomy" id="208199"/>
    <lineage>
        <taxon>Bacteria</taxon>
        <taxon>Bacillati</taxon>
        <taxon>Bacillota</taxon>
        <taxon>Bacilli</taxon>
        <taxon>Bacillales</taxon>
        <taxon>Guptibacillaceae</taxon>
        <taxon>Guptibacillus</taxon>
    </lineage>
</organism>
<gene>
    <name evidence="4" type="ORF">FBF83_09595</name>
</gene>
<comment type="caution">
    <text evidence="4">The sequence shown here is derived from an EMBL/GenBank/DDBJ whole genome shotgun (WGS) entry which is preliminary data.</text>
</comment>
<dbReference type="GO" id="GO:0005975">
    <property type="term" value="P:carbohydrate metabolic process"/>
    <property type="evidence" value="ECO:0007669"/>
    <property type="project" value="InterPro"/>
</dbReference>
<keyword evidence="2" id="KW-0378">Hydrolase</keyword>
<dbReference type="AlphaFoldDB" id="A0A4U1MJZ7"/>
<sequence length="204" mass="23508">MVDQTRVVYDSIDKEVITKGEKKAHKTVILSFDDGPGRALPALLDILKKENVQAMFFWQSRLLYGERPWKRVLDEGHIIGTHSCRHPNLTNLNYDQQFKELSNSKHKIEDITDFPITYFRPPFGQYNSETIKAAQDLDLTTVMWRISSMDWELAKNPNKIVENVVSNLEDGAIILLHELKQTVQVLPTIIKDIRAQGYEFAVLP</sequence>
<dbReference type="GO" id="GO:0046872">
    <property type="term" value="F:metal ion binding"/>
    <property type="evidence" value="ECO:0007669"/>
    <property type="project" value="UniProtKB-KW"/>
</dbReference>
<evidence type="ECO:0000256" key="2">
    <source>
        <dbReference type="ARBA" id="ARBA00022801"/>
    </source>
</evidence>
<evidence type="ECO:0000313" key="5">
    <source>
        <dbReference type="Proteomes" id="UP000310541"/>
    </source>
</evidence>
<keyword evidence="1" id="KW-0479">Metal-binding</keyword>
<dbReference type="Proteomes" id="UP000310541">
    <property type="component" value="Unassembled WGS sequence"/>
</dbReference>
<dbReference type="Pfam" id="PF01522">
    <property type="entry name" value="Polysacc_deac_1"/>
    <property type="match status" value="1"/>
</dbReference>
<dbReference type="InterPro" id="IPR050248">
    <property type="entry name" value="Polysacc_deacetylase_ArnD"/>
</dbReference>
<dbReference type="EMBL" id="SWFM01000002">
    <property type="protein sequence ID" value="TKD70856.1"/>
    <property type="molecule type" value="Genomic_DNA"/>
</dbReference>
<accession>A0A4U1MJZ7</accession>
<dbReference type="GO" id="GO:0016810">
    <property type="term" value="F:hydrolase activity, acting on carbon-nitrogen (but not peptide) bonds"/>
    <property type="evidence" value="ECO:0007669"/>
    <property type="project" value="InterPro"/>
</dbReference>
<feature type="domain" description="NodB homology" evidence="3">
    <location>
        <begin position="26"/>
        <end position="201"/>
    </location>
</feature>
<dbReference type="Gene3D" id="3.20.20.370">
    <property type="entry name" value="Glycoside hydrolase/deacetylase"/>
    <property type="match status" value="1"/>
</dbReference>
<dbReference type="PROSITE" id="PS51677">
    <property type="entry name" value="NODB"/>
    <property type="match status" value="1"/>
</dbReference>
<evidence type="ECO:0000313" key="4">
    <source>
        <dbReference type="EMBL" id="TKD70856.1"/>
    </source>
</evidence>
<reference evidence="4 5" key="1">
    <citation type="submission" date="2019-04" db="EMBL/GenBank/DDBJ databases">
        <title>Genome sequence of Bacillus hwajinpoensis strain Y2.</title>
        <authorList>
            <person name="Fair J.L."/>
            <person name="Maclea K.S."/>
        </authorList>
    </citation>
    <scope>NUCLEOTIDE SEQUENCE [LARGE SCALE GENOMIC DNA]</scope>
    <source>
        <strain evidence="4 5">Y2</strain>
    </source>
</reference>
<dbReference type="GO" id="GO:0016020">
    <property type="term" value="C:membrane"/>
    <property type="evidence" value="ECO:0007669"/>
    <property type="project" value="TreeGrafter"/>
</dbReference>
<dbReference type="OrthoDB" id="9812065at2"/>
<evidence type="ECO:0000256" key="1">
    <source>
        <dbReference type="ARBA" id="ARBA00022723"/>
    </source>
</evidence>
<dbReference type="SUPFAM" id="SSF88713">
    <property type="entry name" value="Glycoside hydrolase/deacetylase"/>
    <property type="match status" value="1"/>
</dbReference>
<name>A0A4U1MJZ7_9BACL</name>
<proteinExistence type="predicted"/>
<dbReference type="CDD" id="cd10917">
    <property type="entry name" value="CE4_NodB_like_6s_7s"/>
    <property type="match status" value="1"/>
</dbReference>
<dbReference type="PANTHER" id="PTHR10587">
    <property type="entry name" value="GLYCOSYL TRANSFERASE-RELATED"/>
    <property type="match status" value="1"/>
</dbReference>
<dbReference type="PANTHER" id="PTHR10587:SF133">
    <property type="entry name" value="CHITIN DEACETYLASE 1-RELATED"/>
    <property type="match status" value="1"/>
</dbReference>
<dbReference type="InterPro" id="IPR011330">
    <property type="entry name" value="Glyco_hydro/deAcase_b/a-brl"/>
</dbReference>